<dbReference type="Gene3D" id="3.30.710.10">
    <property type="entry name" value="Potassium Channel Kv1.1, Chain A"/>
    <property type="match status" value="1"/>
</dbReference>
<dbReference type="VEuPathDB" id="AmoebaDB:ACA1_190640"/>
<gene>
    <name evidence="4" type="ORF">ACA1_190640</name>
</gene>
<dbReference type="OrthoDB" id="10251809at2759"/>
<keyword evidence="5" id="KW-1185">Reference proteome</keyword>
<dbReference type="GeneID" id="14911705"/>
<dbReference type="RefSeq" id="XP_004333350.1">
    <property type="nucleotide sequence ID" value="XM_004333302.1"/>
</dbReference>
<keyword evidence="2" id="KW-0677">Repeat</keyword>
<reference evidence="4 5" key="1">
    <citation type="journal article" date="2013" name="Genome Biol.">
        <title>Genome of Acanthamoeba castellanii highlights extensive lateral gene transfer and early evolution of tyrosine kinase signaling.</title>
        <authorList>
            <person name="Clarke M."/>
            <person name="Lohan A.J."/>
            <person name="Liu B."/>
            <person name="Lagkouvardos I."/>
            <person name="Roy S."/>
            <person name="Zafar N."/>
            <person name="Bertelli C."/>
            <person name="Schilde C."/>
            <person name="Kianianmomeni A."/>
            <person name="Burglin T.R."/>
            <person name="Frech C."/>
            <person name="Turcotte B."/>
            <person name="Kopec K.O."/>
            <person name="Synnott J.M."/>
            <person name="Choo C."/>
            <person name="Paponov I."/>
            <person name="Finkler A."/>
            <person name="Soon Heng Tan C."/>
            <person name="Hutchins A.P."/>
            <person name="Weinmeier T."/>
            <person name="Rattei T."/>
            <person name="Chu J.S."/>
            <person name="Gimenez G."/>
            <person name="Irimia M."/>
            <person name="Rigden D.J."/>
            <person name="Fitzpatrick D.A."/>
            <person name="Lorenzo-Morales J."/>
            <person name="Bateman A."/>
            <person name="Chiu C.H."/>
            <person name="Tang P."/>
            <person name="Hegemann P."/>
            <person name="Fromm H."/>
            <person name="Raoult D."/>
            <person name="Greub G."/>
            <person name="Miranda-Saavedra D."/>
            <person name="Chen N."/>
            <person name="Nash P."/>
            <person name="Ginger M.L."/>
            <person name="Horn M."/>
            <person name="Schaap P."/>
            <person name="Caler L."/>
            <person name="Loftus B."/>
        </authorList>
    </citation>
    <scope>NUCLEOTIDE SEQUENCE [LARGE SCALE GENOMIC DNA]</scope>
    <source>
        <strain evidence="4 5">Neff</strain>
    </source>
</reference>
<dbReference type="STRING" id="1257118.M0QST7"/>
<dbReference type="InterPro" id="IPR011333">
    <property type="entry name" value="SKP1/BTB/POZ_sf"/>
</dbReference>
<dbReference type="GO" id="GO:0034220">
    <property type="term" value="P:monoatomic ion transmembrane transport"/>
    <property type="evidence" value="ECO:0007669"/>
    <property type="project" value="UniProtKB-KW"/>
</dbReference>
<evidence type="ECO:0000256" key="3">
    <source>
        <dbReference type="SAM" id="MobiDB-lite"/>
    </source>
</evidence>
<dbReference type="PANTHER" id="PTHR46093">
    <property type="entry name" value="ACYL-COA-BINDING DOMAIN-CONTAINING PROTEIN 5"/>
    <property type="match status" value="1"/>
</dbReference>
<dbReference type="Proteomes" id="UP000011083">
    <property type="component" value="Unassembled WGS sequence"/>
</dbReference>
<dbReference type="AlphaFoldDB" id="M0QST7"/>
<evidence type="ECO:0000313" key="5">
    <source>
        <dbReference type="Proteomes" id="UP000011083"/>
    </source>
</evidence>
<keyword evidence="4" id="KW-0406">Ion transport</keyword>
<dbReference type="SUPFAM" id="SSF54695">
    <property type="entry name" value="POZ domain"/>
    <property type="match status" value="1"/>
</dbReference>
<dbReference type="PANTHER" id="PTHR46093:SF18">
    <property type="entry name" value="FIBRONECTIN TYPE-III DOMAIN-CONTAINING PROTEIN"/>
    <property type="match status" value="1"/>
</dbReference>
<keyword evidence="4" id="KW-0407">Ion channel</keyword>
<keyword evidence="1" id="KW-0880">Kelch repeat</keyword>
<dbReference type="InterPro" id="IPR015915">
    <property type="entry name" value="Kelch-typ_b-propeller"/>
</dbReference>
<dbReference type="EMBL" id="KB008154">
    <property type="protein sequence ID" value="ELR11337.1"/>
    <property type="molecule type" value="Genomic_DNA"/>
</dbReference>
<sequence>MSWEAVNVRGTPPCGRYGHTASVVGRKIFVFGGFDGNSQLNDVHVLDQKEVNEEGEVQYAWTQPHITGKAPCGRYGHTASVVGSKIYIFGGNAGTNMRLNDMHILDTDEMHWITPLVGGAAPWERSGHTASDGFYFVDRDGTHFIHILNFLRDGTLNIPDDRFLHNWLINEANFYSLPDLDKLCRKALKHKEKREPVVSAAKESPKAAQS</sequence>
<dbReference type="GO" id="GO:0051260">
    <property type="term" value="P:protein homooligomerization"/>
    <property type="evidence" value="ECO:0007669"/>
    <property type="project" value="InterPro"/>
</dbReference>
<dbReference type="KEGG" id="acan:ACA1_190640"/>
<dbReference type="Pfam" id="PF24681">
    <property type="entry name" value="Kelch_KLHDC2_KLHL20_DRC7"/>
    <property type="match status" value="1"/>
</dbReference>
<dbReference type="Gene3D" id="2.120.10.80">
    <property type="entry name" value="Kelch-type beta propeller"/>
    <property type="match status" value="1"/>
</dbReference>
<keyword evidence="4" id="KW-0813">Transport</keyword>
<dbReference type="SUPFAM" id="SSF117281">
    <property type="entry name" value="Kelch motif"/>
    <property type="match status" value="1"/>
</dbReference>
<evidence type="ECO:0000313" key="4">
    <source>
        <dbReference type="EMBL" id="ELR11337.1"/>
    </source>
</evidence>
<name>M0QST7_ACACF</name>
<evidence type="ECO:0000256" key="1">
    <source>
        <dbReference type="ARBA" id="ARBA00022441"/>
    </source>
</evidence>
<proteinExistence type="predicted"/>
<feature type="region of interest" description="Disordered" evidence="3">
    <location>
        <begin position="191"/>
        <end position="210"/>
    </location>
</feature>
<protein>
    <submittedName>
        <fullName evidence="4">K+ channel tetramerisation subfamily protein</fullName>
    </submittedName>
</protein>
<accession>M0QST7</accession>
<organism evidence="4 5">
    <name type="scientific">Acanthamoeba castellanii (strain ATCC 30010 / Neff)</name>
    <dbReference type="NCBI Taxonomy" id="1257118"/>
    <lineage>
        <taxon>Eukaryota</taxon>
        <taxon>Amoebozoa</taxon>
        <taxon>Discosea</taxon>
        <taxon>Longamoebia</taxon>
        <taxon>Centramoebida</taxon>
        <taxon>Acanthamoebidae</taxon>
        <taxon>Acanthamoeba</taxon>
    </lineage>
</organism>
<evidence type="ECO:0000256" key="2">
    <source>
        <dbReference type="ARBA" id="ARBA00022737"/>
    </source>
</evidence>